<sequence>MTVSLDATPRLDHLVVLADTLGQGVAWCEATLGVTPGPGGEHPLFGTHNRLLSVAAAAFPLAYLEIIAINKEAASADAAGATGRKRWFDMDDEALRRDVRQHGPRLIHWVARVPDADSACAALAVQGLDGGDVLRASRETPHGLLEWKIAVRPDGRRLMDGCLPTLIEWGAVHPAAAMPASALALSSFSLQHPQPDALRAVLAAIGLPDVAVLKAKRPALHAVLQTPRGPVTLTS</sequence>
<dbReference type="Gene3D" id="3.10.180.10">
    <property type="entry name" value="2,3-Dihydroxybiphenyl 1,2-Dioxygenase, domain 1"/>
    <property type="match status" value="1"/>
</dbReference>
<dbReference type="Pfam" id="PF13468">
    <property type="entry name" value="Glyoxalase_3"/>
    <property type="match status" value="1"/>
</dbReference>
<evidence type="ECO:0000313" key="2">
    <source>
        <dbReference type="EMBL" id="AVO33290.1"/>
    </source>
</evidence>
<accession>A0A2S0MBU3</accession>
<proteinExistence type="predicted"/>
<dbReference type="SUPFAM" id="SSF54593">
    <property type="entry name" value="Glyoxalase/Bleomycin resistance protein/Dihydroxybiphenyl dioxygenase"/>
    <property type="match status" value="1"/>
</dbReference>
<evidence type="ECO:0000313" key="3">
    <source>
        <dbReference type="Proteomes" id="UP000239709"/>
    </source>
</evidence>
<gene>
    <name evidence="2" type="ORF">C6570_02730</name>
</gene>
<organism evidence="2 3">
    <name type="scientific">Ottowia oryzae</name>
    <dbReference type="NCBI Taxonomy" id="2109914"/>
    <lineage>
        <taxon>Bacteria</taxon>
        <taxon>Pseudomonadati</taxon>
        <taxon>Pseudomonadota</taxon>
        <taxon>Betaproteobacteria</taxon>
        <taxon>Burkholderiales</taxon>
        <taxon>Comamonadaceae</taxon>
        <taxon>Ottowia</taxon>
    </lineage>
</organism>
<protein>
    <submittedName>
        <fullName evidence="2">VOC family protein</fullName>
    </submittedName>
</protein>
<dbReference type="EMBL" id="CP027666">
    <property type="protein sequence ID" value="AVO33290.1"/>
    <property type="molecule type" value="Genomic_DNA"/>
</dbReference>
<feature type="domain" description="Glyoxalase-like" evidence="1">
    <location>
        <begin position="11"/>
        <end position="204"/>
    </location>
</feature>
<dbReference type="AlphaFoldDB" id="A0A2S0MBU3"/>
<evidence type="ECO:0000259" key="1">
    <source>
        <dbReference type="Pfam" id="PF13468"/>
    </source>
</evidence>
<name>A0A2S0MBU3_9BURK</name>
<dbReference type="RefSeq" id="WP_106701842.1">
    <property type="nucleotide sequence ID" value="NZ_CP027666.1"/>
</dbReference>
<dbReference type="InterPro" id="IPR029068">
    <property type="entry name" value="Glyas_Bleomycin-R_OHBP_Dase"/>
</dbReference>
<dbReference type="InterPro" id="IPR025870">
    <property type="entry name" value="Glyoxalase-like_dom"/>
</dbReference>
<dbReference type="Proteomes" id="UP000239709">
    <property type="component" value="Chromosome"/>
</dbReference>
<reference evidence="2 3" key="1">
    <citation type="submission" date="2018-03" db="EMBL/GenBank/DDBJ databases">
        <title>Genome sequencing of Ottowia sp.</title>
        <authorList>
            <person name="Kim S.-J."/>
            <person name="Heo J."/>
            <person name="Kwon S.-W."/>
        </authorList>
    </citation>
    <scope>NUCLEOTIDE SEQUENCE [LARGE SCALE GENOMIC DNA]</scope>
    <source>
        <strain evidence="2 3">KADR8-3</strain>
    </source>
</reference>
<keyword evidence="3" id="KW-1185">Reference proteome</keyword>
<dbReference type="OrthoDB" id="5801364at2"/>
<dbReference type="KEGG" id="otk:C6570_02730"/>